<evidence type="ECO:0000256" key="1">
    <source>
        <dbReference type="ARBA" id="ARBA00022676"/>
    </source>
</evidence>
<dbReference type="CDD" id="cd03789">
    <property type="entry name" value="GT9_LPS_heptosyltransferase"/>
    <property type="match status" value="1"/>
</dbReference>
<accession>A0A7W9ZK80</accession>
<name>A0A7W9ZK80_NOVIT</name>
<organism evidence="3 4">
    <name type="scientific">Novispirillum itersonii</name>
    <name type="common">Aquaspirillum itersonii</name>
    <dbReference type="NCBI Taxonomy" id="189"/>
    <lineage>
        <taxon>Bacteria</taxon>
        <taxon>Pseudomonadati</taxon>
        <taxon>Pseudomonadota</taxon>
        <taxon>Alphaproteobacteria</taxon>
        <taxon>Rhodospirillales</taxon>
        <taxon>Novispirillaceae</taxon>
        <taxon>Novispirillum</taxon>
    </lineage>
</organism>
<evidence type="ECO:0000313" key="3">
    <source>
        <dbReference type="EMBL" id="MBB6211734.1"/>
    </source>
</evidence>
<dbReference type="RefSeq" id="WP_184264757.1">
    <property type="nucleotide sequence ID" value="NZ_JACIIX010000013.1"/>
</dbReference>
<dbReference type="GO" id="GO:0008713">
    <property type="term" value="F:ADP-heptose-lipopolysaccharide heptosyltransferase activity"/>
    <property type="evidence" value="ECO:0007669"/>
    <property type="project" value="TreeGrafter"/>
</dbReference>
<keyword evidence="1" id="KW-0328">Glycosyltransferase</keyword>
<keyword evidence="2 3" id="KW-0808">Transferase</keyword>
<evidence type="ECO:0000256" key="2">
    <source>
        <dbReference type="ARBA" id="ARBA00022679"/>
    </source>
</evidence>
<dbReference type="InterPro" id="IPR051199">
    <property type="entry name" value="LPS_LOS_Heptosyltrfase"/>
</dbReference>
<dbReference type="PANTHER" id="PTHR30160:SF7">
    <property type="entry name" value="ADP-HEPTOSE--LPS HEPTOSYLTRANSFERASE 2"/>
    <property type="match status" value="1"/>
</dbReference>
<reference evidence="3 4" key="1">
    <citation type="submission" date="2020-08" db="EMBL/GenBank/DDBJ databases">
        <title>Genomic Encyclopedia of Type Strains, Phase IV (KMG-IV): sequencing the most valuable type-strain genomes for metagenomic binning, comparative biology and taxonomic classification.</title>
        <authorList>
            <person name="Goeker M."/>
        </authorList>
    </citation>
    <scope>NUCLEOTIDE SEQUENCE [LARGE SCALE GENOMIC DNA]</scope>
    <source>
        <strain evidence="3 4">DSM 11590</strain>
    </source>
</reference>
<keyword evidence="4" id="KW-1185">Reference proteome</keyword>
<dbReference type="PANTHER" id="PTHR30160">
    <property type="entry name" value="TETRAACYLDISACCHARIDE 4'-KINASE-RELATED"/>
    <property type="match status" value="1"/>
</dbReference>
<dbReference type="EMBL" id="JACIIX010000013">
    <property type="protein sequence ID" value="MBB6211734.1"/>
    <property type="molecule type" value="Genomic_DNA"/>
</dbReference>
<comment type="caution">
    <text evidence="3">The sequence shown here is derived from an EMBL/GenBank/DDBJ whole genome shotgun (WGS) entry which is preliminary data.</text>
</comment>
<dbReference type="SUPFAM" id="SSF53756">
    <property type="entry name" value="UDP-Glycosyltransferase/glycogen phosphorylase"/>
    <property type="match status" value="1"/>
</dbReference>
<proteinExistence type="predicted"/>
<evidence type="ECO:0000313" key="4">
    <source>
        <dbReference type="Proteomes" id="UP000544872"/>
    </source>
</evidence>
<dbReference type="Proteomes" id="UP000544872">
    <property type="component" value="Unassembled WGS sequence"/>
</dbReference>
<gene>
    <name evidence="3" type="ORF">FHS48_003177</name>
</gene>
<dbReference type="Pfam" id="PF01075">
    <property type="entry name" value="Glyco_transf_9"/>
    <property type="match status" value="1"/>
</dbReference>
<dbReference type="Gene3D" id="3.40.50.2000">
    <property type="entry name" value="Glycogen Phosphorylase B"/>
    <property type="match status" value="2"/>
</dbReference>
<sequence>MKRLLFVTATRIGDGVLSSGLLEALIAEMGNNGTEEVRVTVACGPVAAPLFEAVPGLDRIIVMTKRKRGAHWLDLWKQVALTRWDTVVDLRRSALVWTLPLVRRRLVLPYPKEPMHRVTHLGALLGRQDAPPAPHLWLTEVHRAKAAELIPDGVPVLALGPTSNWKAKTWRPERFADLMQRLTGVGGILPGARVALFGGPGEREQAQALIDAVPAPLRIDLVGGVDLLTAYACLKRCALYVGNDSSLMHLAATAGIPTLGLFGPTNEVHYAPWGLRAAVVRTEVPFAEIFPPGFDHRTWGTLMDSLSVDAAEAAARRLWADCVALEAEGRG</sequence>
<protein>
    <submittedName>
        <fullName evidence="3">ADP-heptose:LPS heptosyltransferase</fullName>
    </submittedName>
</protein>
<dbReference type="GO" id="GO:0009244">
    <property type="term" value="P:lipopolysaccharide core region biosynthetic process"/>
    <property type="evidence" value="ECO:0007669"/>
    <property type="project" value="TreeGrafter"/>
</dbReference>
<dbReference type="GO" id="GO:0005829">
    <property type="term" value="C:cytosol"/>
    <property type="evidence" value="ECO:0007669"/>
    <property type="project" value="TreeGrafter"/>
</dbReference>
<dbReference type="InterPro" id="IPR002201">
    <property type="entry name" value="Glyco_trans_9"/>
</dbReference>
<dbReference type="AlphaFoldDB" id="A0A7W9ZK80"/>